<gene>
    <name evidence="9" type="primary">recJ</name>
    <name evidence="9" type="ORF">H9846_00425</name>
</gene>
<feature type="domain" description="RecJ OB" evidence="8">
    <location>
        <begin position="451"/>
        <end position="542"/>
    </location>
</feature>
<name>A0A9D1Y1Z1_9FIRM</name>
<sequence length="679" mass="71021">MHYPAWQIKPAAAGAEEALAAAGCGVLLRRALAARGCADAEAARALLGPGAALSDPFLLRDMDKAVARILRAVENEEPIVIYGDYDVDGICATAILYECLTSLGAHVRCKLPTRGGGYGLTRPALEALAQKGFTLVVTVDNGISALEEAACARELGLDLVITDHHLPGEALPQAVAVVDPKRPDDESPFKDLCGAGVAFKLCAALEGCDPAELLEMYGEFAALGTVADVMPLVGENRTIVREGLALLQDTMRPGLQALLESAGYAGRPLTADTISYGLAPRLNAAGRMDNAAVALKLLLCGDEAQATGIAARLAEINTERQQAEQAVFAAACQALEADPARLHDRVLVVAGEDWHPGVIGIVAAKLMEHYGRPALVVSLHEGEGRGSGRAPGAFDLHAALTACAGCLQRFGGHAAAAGLEIEEEKLPLLRQQLNDWAAKQTPRPGPAVLALDAAVKLEELTLPAVRELEALAPFGRQNPTPLWLVQNAEIDGVWPLGAEGRHTRVRLRQGGHTLFASLFGTAPQQFAYPVGTALEAALEVSVFTGRSGPMVSAHIKAIRPAGLGNTPCEQAAWFEAFCAGAALEPAQAAALLPGRADTVALYKRIRGGQVLAGDLQPVFAAQGAQNAGKTLASLAALQELGLIEEQQGRWLPVPVTEKRDLAAAPVLRRLAGQAAAHNG</sequence>
<evidence type="ECO:0000259" key="8">
    <source>
        <dbReference type="Pfam" id="PF17768"/>
    </source>
</evidence>
<reference evidence="9" key="2">
    <citation type="submission" date="2021-04" db="EMBL/GenBank/DDBJ databases">
        <authorList>
            <person name="Gilroy R."/>
        </authorList>
    </citation>
    <scope>NUCLEOTIDE SEQUENCE</scope>
    <source>
        <strain evidence="9">ChiHecec2B26-7398</strain>
    </source>
</reference>
<organism evidence="9 10">
    <name type="scientific">Candidatus Gemmiger excrementipullorum</name>
    <dbReference type="NCBI Taxonomy" id="2838610"/>
    <lineage>
        <taxon>Bacteria</taxon>
        <taxon>Bacillati</taxon>
        <taxon>Bacillota</taxon>
        <taxon>Clostridia</taxon>
        <taxon>Eubacteriales</taxon>
        <taxon>Gemmiger</taxon>
    </lineage>
</organism>
<keyword evidence="5 9" id="KW-0269">Exonuclease</keyword>
<keyword evidence="3" id="KW-0540">Nuclease</keyword>
<dbReference type="PANTHER" id="PTHR30255:SF2">
    <property type="entry name" value="SINGLE-STRANDED-DNA-SPECIFIC EXONUCLEASE RECJ"/>
    <property type="match status" value="1"/>
</dbReference>
<dbReference type="EMBL" id="DXEI01000011">
    <property type="protein sequence ID" value="HIX93915.1"/>
    <property type="molecule type" value="Genomic_DNA"/>
</dbReference>
<evidence type="ECO:0000256" key="1">
    <source>
        <dbReference type="ARBA" id="ARBA00005915"/>
    </source>
</evidence>
<dbReference type="GO" id="GO:0006281">
    <property type="term" value="P:DNA repair"/>
    <property type="evidence" value="ECO:0007669"/>
    <property type="project" value="InterPro"/>
</dbReference>
<reference evidence="9" key="1">
    <citation type="journal article" date="2021" name="PeerJ">
        <title>Extensive microbial diversity within the chicken gut microbiome revealed by metagenomics and culture.</title>
        <authorList>
            <person name="Gilroy R."/>
            <person name="Ravi A."/>
            <person name="Getino M."/>
            <person name="Pursley I."/>
            <person name="Horton D.L."/>
            <person name="Alikhan N.F."/>
            <person name="Baker D."/>
            <person name="Gharbi K."/>
            <person name="Hall N."/>
            <person name="Watson M."/>
            <person name="Adriaenssens E.M."/>
            <person name="Foster-Nyarko E."/>
            <person name="Jarju S."/>
            <person name="Secka A."/>
            <person name="Antonio M."/>
            <person name="Oren A."/>
            <person name="Chaudhuri R.R."/>
            <person name="La Ragione R."/>
            <person name="Hildebrand F."/>
            <person name="Pallen M.J."/>
        </authorList>
    </citation>
    <scope>NUCLEOTIDE SEQUENCE</scope>
    <source>
        <strain evidence="9">ChiHecec2B26-7398</strain>
    </source>
</reference>
<feature type="domain" description="DDH" evidence="6">
    <location>
        <begin position="79"/>
        <end position="225"/>
    </location>
</feature>
<dbReference type="InterPro" id="IPR001667">
    <property type="entry name" value="DDH_dom"/>
</dbReference>
<dbReference type="SUPFAM" id="SSF64182">
    <property type="entry name" value="DHH phosphoesterases"/>
    <property type="match status" value="1"/>
</dbReference>
<dbReference type="Gene3D" id="3.10.310.30">
    <property type="match status" value="1"/>
</dbReference>
<dbReference type="GO" id="GO:0008409">
    <property type="term" value="F:5'-3' exonuclease activity"/>
    <property type="evidence" value="ECO:0007669"/>
    <property type="project" value="InterPro"/>
</dbReference>
<evidence type="ECO:0000256" key="2">
    <source>
        <dbReference type="ARBA" id="ARBA00019841"/>
    </source>
</evidence>
<dbReference type="Pfam" id="PF17768">
    <property type="entry name" value="RecJ_OB"/>
    <property type="match status" value="1"/>
</dbReference>
<feature type="domain" description="DHHA1" evidence="7">
    <location>
        <begin position="345"/>
        <end position="438"/>
    </location>
</feature>
<dbReference type="AlphaFoldDB" id="A0A9D1Y1Z1"/>
<dbReference type="GO" id="GO:0003676">
    <property type="term" value="F:nucleic acid binding"/>
    <property type="evidence" value="ECO:0007669"/>
    <property type="project" value="InterPro"/>
</dbReference>
<accession>A0A9D1Y1Z1</accession>
<dbReference type="InterPro" id="IPR041122">
    <property type="entry name" value="RecJ_OB"/>
</dbReference>
<evidence type="ECO:0000313" key="10">
    <source>
        <dbReference type="Proteomes" id="UP000886751"/>
    </source>
</evidence>
<dbReference type="Gene3D" id="3.90.1640.30">
    <property type="match status" value="1"/>
</dbReference>
<evidence type="ECO:0000256" key="4">
    <source>
        <dbReference type="ARBA" id="ARBA00022801"/>
    </source>
</evidence>
<dbReference type="InterPro" id="IPR003156">
    <property type="entry name" value="DHHA1_dom"/>
</dbReference>
<dbReference type="GO" id="GO:0006310">
    <property type="term" value="P:DNA recombination"/>
    <property type="evidence" value="ECO:0007669"/>
    <property type="project" value="InterPro"/>
</dbReference>
<evidence type="ECO:0000256" key="3">
    <source>
        <dbReference type="ARBA" id="ARBA00022722"/>
    </source>
</evidence>
<dbReference type="PANTHER" id="PTHR30255">
    <property type="entry name" value="SINGLE-STRANDED-DNA-SPECIFIC EXONUCLEASE RECJ"/>
    <property type="match status" value="1"/>
</dbReference>
<dbReference type="Pfam" id="PF02272">
    <property type="entry name" value="DHHA1"/>
    <property type="match status" value="1"/>
</dbReference>
<dbReference type="InterPro" id="IPR038763">
    <property type="entry name" value="DHH_sf"/>
</dbReference>
<dbReference type="Proteomes" id="UP000886751">
    <property type="component" value="Unassembled WGS sequence"/>
</dbReference>
<dbReference type="InterPro" id="IPR004610">
    <property type="entry name" value="RecJ"/>
</dbReference>
<keyword evidence="4" id="KW-0378">Hydrolase</keyword>
<evidence type="ECO:0000313" key="9">
    <source>
        <dbReference type="EMBL" id="HIX93915.1"/>
    </source>
</evidence>
<evidence type="ECO:0000259" key="7">
    <source>
        <dbReference type="Pfam" id="PF02272"/>
    </source>
</evidence>
<comment type="similarity">
    <text evidence="1">Belongs to the RecJ family.</text>
</comment>
<comment type="caution">
    <text evidence="9">The sequence shown here is derived from an EMBL/GenBank/DDBJ whole genome shotgun (WGS) entry which is preliminary data.</text>
</comment>
<proteinExistence type="inferred from homology"/>
<evidence type="ECO:0000256" key="5">
    <source>
        <dbReference type="ARBA" id="ARBA00022839"/>
    </source>
</evidence>
<evidence type="ECO:0000259" key="6">
    <source>
        <dbReference type="Pfam" id="PF01368"/>
    </source>
</evidence>
<dbReference type="InterPro" id="IPR051673">
    <property type="entry name" value="SSDNA_exonuclease_RecJ"/>
</dbReference>
<protein>
    <recommendedName>
        <fullName evidence="2">Single-stranded-DNA-specific exonuclease RecJ</fullName>
    </recommendedName>
</protein>
<dbReference type="NCBIfam" id="TIGR00644">
    <property type="entry name" value="recJ"/>
    <property type="match status" value="1"/>
</dbReference>
<dbReference type="Pfam" id="PF01368">
    <property type="entry name" value="DHH"/>
    <property type="match status" value="1"/>
</dbReference>